<sequence>MEAKYSIQSEMHINPEGHQGSGPITSLLAPQGPHYGAPISKSGPPLQLWGSHSFYGPVPLSMGPNDPFCSLGISRTPENLGPREFQ</sequence>
<name>A0A9Q3IVH0_9BASI</name>
<comment type="caution">
    <text evidence="2">The sequence shown here is derived from an EMBL/GenBank/DDBJ whole genome shotgun (WGS) entry which is preliminary data.</text>
</comment>
<dbReference type="EMBL" id="AVOT02056446">
    <property type="protein sequence ID" value="MBW0550782.1"/>
    <property type="molecule type" value="Genomic_DNA"/>
</dbReference>
<reference evidence="2" key="1">
    <citation type="submission" date="2021-03" db="EMBL/GenBank/DDBJ databases">
        <title>Draft genome sequence of rust myrtle Austropuccinia psidii MF-1, a brazilian biotype.</title>
        <authorList>
            <person name="Quecine M.C."/>
            <person name="Pachon D.M.R."/>
            <person name="Bonatelli M.L."/>
            <person name="Correr F.H."/>
            <person name="Franceschini L.M."/>
            <person name="Leite T.F."/>
            <person name="Margarido G.R.A."/>
            <person name="Almeida C.A."/>
            <person name="Ferrarezi J.A."/>
            <person name="Labate C.A."/>
        </authorList>
    </citation>
    <scope>NUCLEOTIDE SEQUENCE</scope>
    <source>
        <strain evidence="2">MF-1</strain>
    </source>
</reference>
<feature type="region of interest" description="Disordered" evidence="1">
    <location>
        <begin position="13"/>
        <end position="40"/>
    </location>
</feature>
<dbReference type="Proteomes" id="UP000765509">
    <property type="component" value="Unassembled WGS sequence"/>
</dbReference>
<proteinExistence type="predicted"/>
<protein>
    <submittedName>
        <fullName evidence="2">Uncharacterized protein</fullName>
    </submittedName>
</protein>
<dbReference type="AlphaFoldDB" id="A0A9Q3IVH0"/>
<organism evidence="2 3">
    <name type="scientific">Austropuccinia psidii MF-1</name>
    <dbReference type="NCBI Taxonomy" id="1389203"/>
    <lineage>
        <taxon>Eukaryota</taxon>
        <taxon>Fungi</taxon>
        <taxon>Dikarya</taxon>
        <taxon>Basidiomycota</taxon>
        <taxon>Pucciniomycotina</taxon>
        <taxon>Pucciniomycetes</taxon>
        <taxon>Pucciniales</taxon>
        <taxon>Sphaerophragmiaceae</taxon>
        <taxon>Austropuccinia</taxon>
    </lineage>
</organism>
<evidence type="ECO:0000313" key="2">
    <source>
        <dbReference type="EMBL" id="MBW0550782.1"/>
    </source>
</evidence>
<evidence type="ECO:0000256" key="1">
    <source>
        <dbReference type="SAM" id="MobiDB-lite"/>
    </source>
</evidence>
<gene>
    <name evidence="2" type="ORF">O181_090497</name>
</gene>
<accession>A0A9Q3IVH0</accession>
<evidence type="ECO:0000313" key="3">
    <source>
        <dbReference type="Proteomes" id="UP000765509"/>
    </source>
</evidence>
<keyword evidence="3" id="KW-1185">Reference proteome</keyword>